<comment type="similarity">
    <text evidence="1 2">Belongs to the peptidase C14A family.</text>
</comment>
<dbReference type="GO" id="GO:0072557">
    <property type="term" value="C:IPAF inflammasome complex"/>
    <property type="evidence" value="ECO:0007669"/>
    <property type="project" value="TreeGrafter"/>
</dbReference>
<dbReference type="PROSITE" id="PS50208">
    <property type="entry name" value="CASPASE_P20"/>
    <property type="match status" value="1"/>
</dbReference>
<evidence type="ECO:0000259" key="4">
    <source>
        <dbReference type="PROSITE" id="PS50208"/>
    </source>
</evidence>
<dbReference type="InterPro" id="IPR001309">
    <property type="entry name" value="Pept_C14_p20"/>
</dbReference>
<dbReference type="InterPro" id="IPR011600">
    <property type="entry name" value="Pept_C14_caspase"/>
</dbReference>
<organism evidence="5 6">
    <name type="scientific">Parambassis ranga</name>
    <name type="common">Indian glassy fish</name>
    <dbReference type="NCBI Taxonomy" id="210632"/>
    <lineage>
        <taxon>Eukaryota</taxon>
        <taxon>Metazoa</taxon>
        <taxon>Chordata</taxon>
        <taxon>Craniata</taxon>
        <taxon>Vertebrata</taxon>
        <taxon>Euteleostomi</taxon>
        <taxon>Actinopterygii</taxon>
        <taxon>Neopterygii</taxon>
        <taxon>Teleostei</taxon>
        <taxon>Neoteleostei</taxon>
        <taxon>Acanthomorphata</taxon>
        <taxon>Ovalentaria</taxon>
        <taxon>Ambassidae</taxon>
        <taxon>Parambassis</taxon>
    </lineage>
</organism>
<feature type="domain" description="Caspase family p10" evidence="3">
    <location>
        <begin position="75"/>
        <end position="162"/>
    </location>
</feature>
<dbReference type="InterPro" id="IPR002398">
    <property type="entry name" value="Pept_C14"/>
</dbReference>
<dbReference type="InParanoid" id="A0A6P7JGL5"/>
<dbReference type="GO" id="GO:0006508">
    <property type="term" value="P:proteolysis"/>
    <property type="evidence" value="ECO:0007669"/>
    <property type="project" value="InterPro"/>
</dbReference>
<evidence type="ECO:0000259" key="3">
    <source>
        <dbReference type="PROSITE" id="PS50207"/>
    </source>
</evidence>
<evidence type="ECO:0000256" key="2">
    <source>
        <dbReference type="RuleBase" id="RU003971"/>
    </source>
</evidence>
<dbReference type="PANTHER" id="PTHR47901">
    <property type="entry name" value="CASPASE RECRUITMENT DOMAIN-CONTAINING PROTEIN 18"/>
    <property type="match status" value="1"/>
</dbReference>
<dbReference type="InterPro" id="IPR015917">
    <property type="entry name" value="Pept_C14A"/>
</dbReference>
<sequence length="164" mass="18552">MLPTDPHKERTQSFVLTNGKLVSTLWNKPKVIVIQACRGEAGGAVLVSDSVVVSDDVPPPGPAPFADADNIFDDSVKCAHKEKDFISLLSSTPDTVSYRQENLGSFLIQYIVEVFNTYAHEHDIEELFRRVGQRFKDFSSGNRRQMPTKDRCMVTKRFYLCPRQ</sequence>
<feature type="domain" description="Caspase family p20" evidence="4">
    <location>
        <begin position="14"/>
        <end position="41"/>
    </location>
</feature>
<dbReference type="PROSITE" id="PS01122">
    <property type="entry name" value="CASPASE_CYS"/>
    <property type="match status" value="1"/>
</dbReference>
<proteinExistence type="inferred from homology"/>
<dbReference type="InterPro" id="IPR033139">
    <property type="entry name" value="Caspase_cys_AS"/>
</dbReference>
<evidence type="ECO:0000313" key="5">
    <source>
        <dbReference type="Proteomes" id="UP000515145"/>
    </source>
</evidence>
<evidence type="ECO:0000313" key="6">
    <source>
        <dbReference type="RefSeq" id="XP_028275910.1"/>
    </source>
</evidence>
<protein>
    <submittedName>
        <fullName evidence="6">Caspase-1-A-like</fullName>
    </submittedName>
</protein>
<keyword evidence="5" id="KW-1185">Reference proteome</keyword>
<dbReference type="AlphaFoldDB" id="A0A6P7JGL5"/>
<dbReference type="GO" id="GO:0072559">
    <property type="term" value="C:NLRP3 inflammasome complex"/>
    <property type="evidence" value="ECO:0007669"/>
    <property type="project" value="TreeGrafter"/>
</dbReference>
<dbReference type="RefSeq" id="XP_028275910.1">
    <property type="nucleotide sequence ID" value="XM_028420109.1"/>
</dbReference>
<dbReference type="Proteomes" id="UP000515145">
    <property type="component" value="Chromosome 13"/>
</dbReference>
<name>A0A6P7JGL5_9TELE</name>
<dbReference type="SUPFAM" id="SSF52129">
    <property type="entry name" value="Caspase-like"/>
    <property type="match status" value="1"/>
</dbReference>
<dbReference type="PANTHER" id="PTHR47901:SF3">
    <property type="entry name" value="CASPASE-1"/>
    <property type="match status" value="1"/>
</dbReference>
<dbReference type="GO" id="GO:0050727">
    <property type="term" value="P:regulation of inflammatory response"/>
    <property type="evidence" value="ECO:0007669"/>
    <property type="project" value="TreeGrafter"/>
</dbReference>
<dbReference type="GeneID" id="114445150"/>
<accession>A0A6P7JGL5</accession>
<dbReference type="InterPro" id="IPR029030">
    <property type="entry name" value="Caspase-like_dom_sf"/>
</dbReference>
<dbReference type="PROSITE" id="PS50207">
    <property type="entry name" value="CASPASE_P10"/>
    <property type="match status" value="1"/>
</dbReference>
<dbReference type="PRINTS" id="PR00376">
    <property type="entry name" value="IL1BCENZYME"/>
</dbReference>
<dbReference type="Pfam" id="PF00656">
    <property type="entry name" value="Peptidase_C14"/>
    <property type="match status" value="1"/>
</dbReference>
<reference evidence="6" key="1">
    <citation type="submission" date="2025-08" db="UniProtKB">
        <authorList>
            <consortium name="RefSeq"/>
        </authorList>
    </citation>
    <scope>IDENTIFICATION</scope>
</reference>
<dbReference type="InterPro" id="IPR002138">
    <property type="entry name" value="Pept_C14_p10"/>
</dbReference>
<dbReference type="Gene3D" id="3.40.50.1460">
    <property type="match status" value="1"/>
</dbReference>
<dbReference type="SMART" id="SM00115">
    <property type="entry name" value="CASc"/>
    <property type="match status" value="1"/>
</dbReference>
<dbReference type="GO" id="GO:0004197">
    <property type="term" value="F:cysteine-type endopeptidase activity"/>
    <property type="evidence" value="ECO:0007669"/>
    <property type="project" value="InterPro"/>
</dbReference>
<dbReference type="GO" id="GO:0097169">
    <property type="term" value="C:AIM2 inflammasome complex"/>
    <property type="evidence" value="ECO:0007669"/>
    <property type="project" value="TreeGrafter"/>
</dbReference>
<gene>
    <name evidence="6" type="primary">LOC114445150</name>
</gene>
<evidence type="ECO:0000256" key="1">
    <source>
        <dbReference type="ARBA" id="ARBA00010134"/>
    </source>
</evidence>